<dbReference type="Gene3D" id="1.10.10.10">
    <property type="entry name" value="Winged helix-like DNA-binding domain superfamily/Winged helix DNA-binding domain"/>
    <property type="match status" value="1"/>
</dbReference>
<accession>A0A1E8CG61</accession>
<dbReference type="OrthoDB" id="6479251at2"/>
<feature type="compositionally biased region" description="Polar residues" evidence="1">
    <location>
        <begin position="116"/>
        <end position="137"/>
    </location>
</feature>
<dbReference type="EMBL" id="MASR01000002">
    <property type="protein sequence ID" value="OFE11403.1"/>
    <property type="molecule type" value="Genomic_DNA"/>
</dbReference>
<feature type="compositionally biased region" description="Basic and acidic residues" evidence="1">
    <location>
        <begin position="171"/>
        <end position="186"/>
    </location>
</feature>
<dbReference type="RefSeq" id="WP_070118613.1">
    <property type="nucleotide sequence ID" value="NZ_MASR01000002.1"/>
</dbReference>
<proteinExistence type="predicted"/>
<dbReference type="Pfam" id="PF13730">
    <property type="entry name" value="HTH_36"/>
    <property type="match status" value="1"/>
</dbReference>
<keyword evidence="3" id="KW-1185">Reference proteome</keyword>
<dbReference type="AlphaFoldDB" id="A0A1E8CG61"/>
<dbReference type="Proteomes" id="UP000175669">
    <property type="component" value="Unassembled WGS sequence"/>
</dbReference>
<dbReference type="InterPro" id="IPR036388">
    <property type="entry name" value="WH-like_DNA-bd_sf"/>
</dbReference>
<name>A0A1E8CG61_9GAMM</name>
<evidence type="ECO:0000313" key="2">
    <source>
        <dbReference type="EMBL" id="OFE11403.1"/>
    </source>
</evidence>
<evidence type="ECO:0000256" key="1">
    <source>
        <dbReference type="SAM" id="MobiDB-lite"/>
    </source>
</evidence>
<sequence length="307" mass="34572">MNTFIITPLEVLQDQRLTLMQTRVLLGLLSFRQKNTDTIWPGREKIAARCGYPVNKVSTTTTQLQKLGWLEKVQRGRSRSCVYRITVPDLVTVSESKEVPESVTDSAAKAVPDLGTDNSNENSDRIGNSNQISNGSRISDETVTESGTKQLPNRVEAKNRSGTDQEQISKNNHDPSDESDESSAKKNVVDYPLQFEVIWKSYPQREGSNSKRQAFQAYRARLRDGIKPEKISAGVNRYFHYCRMKGILGTAFVMQGQRFFGPSLEFDNSWVITEQQDISPQAGSAVSVRRDSRNIMDRLGDRSWAEG</sequence>
<gene>
    <name evidence="2" type="ORF">PHACT_12665</name>
</gene>
<protein>
    <recommendedName>
        <fullName evidence="4">Helix-turn-helix domain-containing protein</fullName>
    </recommendedName>
</protein>
<dbReference type="STRING" id="1524254.PHACT_12665"/>
<reference evidence="3" key="1">
    <citation type="submission" date="2016-07" db="EMBL/GenBank/DDBJ databases">
        <authorList>
            <person name="Florea S."/>
            <person name="Webb J.S."/>
            <person name="Jaromczyk J."/>
            <person name="Schardl C.L."/>
        </authorList>
    </citation>
    <scope>NUCLEOTIDE SEQUENCE [LARGE SCALE GENOMIC DNA]</scope>
    <source>
        <strain evidence="3">KCTC 42131</strain>
    </source>
</reference>
<organism evidence="2 3">
    <name type="scientific">Pseudohongiella acticola</name>
    <dbReference type="NCBI Taxonomy" id="1524254"/>
    <lineage>
        <taxon>Bacteria</taxon>
        <taxon>Pseudomonadati</taxon>
        <taxon>Pseudomonadota</taxon>
        <taxon>Gammaproteobacteria</taxon>
        <taxon>Pseudomonadales</taxon>
        <taxon>Pseudohongiellaceae</taxon>
        <taxon>Pseudohongiella</taxon>
    </lineage>
</organism>
<comment type="caution">
    <text evidence="2">The sequence shown here is derived from an EMBL/GenBank/DDBJ whole genome shotgun (WGS) entry which is preliminary data.</text>
</comment>
<evidence type="ECO:0000313" key="3">
    <source>
        <dbReference type="Proteomes" id="UP000175669"/>
    </source>
</evidence>
<feature type="region of interest" description="Disordered" evidence="1">
    <location>
        <begin position="95"/>
        <end position="186"/>
    </location>
</feature>
<evidence type="ECO:0008006" key="4">
    <source>
        <dbReference type="Google" id="ProtNLM"/>
    </source>
</evidence>